<reference evidence="10" key="1">
    <citation type="submission" date="2015-11" db="EMBL/GenBank/DDBJ databases">
        <authorList>
            <person name="Holder M.E."/>
            <person name="Ajami N.J."/>
            <person name="Petrosino J.F."/>
        </authorList>
    </citation>
    <scope>NUCLEOTIDE SEQUENCE [LARGE SCALE GENOMIC DNA]</scope>
    <source>
        <strain evidence="10">F0113</strain>
    </source>
</reference>
<evidence type="ECO:0000313" key="9">
    <source>
        <dbReference type="EMBL" id="ALO49470.1"/>
    </source>
</evidence>
<comment type="similarity">
    <text evidence="2">Belongs to the SusD family.</text>
</comment>
<dbReference type="PROSITE" id="PS50005">
    <property type="entry name" value="TPR"/>
    <property type="match status" value="1"/>
</dbReference>
<evidence type="ECO:0000256" key="2">
    <source>
        <dbReference type="ARBA" id="ARBA00006275"/>
    </source>
</evidence>
<dbReference type="InterPro" id="IPR019734">
    <property type="entry name" value="TPR_rpt"/>
</dbReference>
<evidence type="ECO:0000256" key="6">
    <source>
        <dbReference type="PROSITE-ProRule" id="PRU00339"/>
    </source>
</evidence>
<dbReference type="InterPro" id="IPR011990">
    <property type="entry name" value="TPR-like_helical_dom_sf"/>
</dbReference>
<evidence type="ECO:0000256" key="4">
    <source>
        <dbReference type="ARBA" id="ARBA00023136"/>
    </source>
</evidence>
<evidence type="ECO:0000256" key="1">
    <source>
        <dbReference type="ARBA" id="ARBA00004442"/>
    </source>
</evidence>
<comment type="subcellular location">
    <subcellularLocation>
        <location evidence="1">Cell outer membrane</location>
    </subcellularLocation>
</comment>
<accession>A0A0S2KMX0</accession>
<proteinExistence type="inferred from homology"/>
<gene>
    <name evidence="9" type="ORF">AS203_10505</name>
</gene>
<evidence type="ECO:0000256" key="3">
    <source>
        <dbReference type="ARBA" id="ARBA00022729"/>
    </source>
</evidence>
<keyword evidence="3" id="KW-0732">Signal</keyword>
<dbReference type="InterPro" id="IPR012944">
    <property type="entry name" value="SusD_RagB_dom"/>
</dbReference>
<dbReference type="RefSeq" id="WP_025065228.1">
    <property type="nucleotide sequence ID" value="NZ_CP013195.1"/>
</dbReference>
<dbReference type="Gene3D" id="1.25.40.390">
    <property type="match status" value="1"/>
</dbReference>
<dbReference type="AlphaFoldDB" id="A0A0S2KMX0"/>
<sequence>MKKIFQYIGVLVAVALITSCNDFLDVQPSGQLDKDQQFNNIRGFRDAMYGVYAKMAARNLYGENLTYGFADQIGQMFGYDNSEQTSYHANRYDYANARVKTVIEQIWNNQYQVISYINSILERVDQVSFNQHEISFMKGECLGLRAFLHFDLARLYAEDYTRSNKQTRGLPYATTFDLNNKPLYSLHDTYRLILNDLDEAEKLLADDNVVNYDHDMQDDYLKGRVMFFNKFAVAATKARVYYAMGNQTEAARYARQVIESTTNFELKKLTTLDSVRRFPAPHEMIFGVYNTNLGENLVDMFLRQTDRGTFIEGRRDLDALYETSTFTATNTDLRYSAFYKVTPSSAGNTYSFIRLLENEAQVSNKVLKGITLIRLPEMYYILSECIYDTDRQQAIDLLNRVRASRGLEAVKNDKTDTRENFEKELLRERMREMAGEGQVFYALKHYNQAFSDFRSMVTYEPTNAIFVLPWPDRELEYGNK</sequence>
<evidence type="ECO:0000313" key="10">
    <source>
        <dbReference type="Proteomes" id="UP000056252"/>
    </source>
</evidence>
<dbReference type="GO" id="GO:0009279">
    <property type="term" value="C:cell outer membrane"/>
    <property type="evidence" value="ECO:0007669"/>
    <property type="project" value="UniProtKB-SubCell"/>
</dbReference>
<dbReference type="EMBL" id="CP013195">
    <property type="protein sequence ID" value="ALO49470.1"/>
    <property type="molecule type" value="Genomic_DNA"/>
</dbReference>
<dbReference type="Proteomes" id="UP000056252">
    <property type="component" value="Chromosome"/>
</dbReference>
<dbReference type="Pfam" id="PF14322">
    <property type="entry name" value="SusD-like_3"/>
    <property type="match status" value="1"/>
</dbReference>
<dbReference type="KEGG" id="peo:AS203_10505"/>
<organism evidence="9 10">
    <name type="scientific">Hoylesella enoeca</name>
    <dbReference type="NCBI Taxonomy" id="76123"/>
    <lineage>
        <taxon>Bacteria</taxon>
        <taxon>Pseudomonadati</taxon>
        <taxon>Bacteroidota</taxon>
        <taxon>Bacteroidia</taxon>
        <taxon>Bacteroidales</taxon>
        <taxon>Prevotellaceae</taxon>
        <taxon>Hoylesella</taxon>
    </lineage>
</organism>
<dbReference type="SUPFAM" id="SSF48452">
    <property type="entry name" value="TPR-like"/>
    <property type="match status" value="1"/>
</dbReference>
<feature type="repeat" description="TPR" evidence="6">
    <location>
        <begin position="430"/>
        <end position="463"/>
    </location>
</feature>
<dbReference type="OrthoDB" id="727588at2"/>
<evidence type="ECO:0008006" key="11">
    <source>
        <dbReference type="Google" id="ProtNLM"/>
    </source>
</evidence>
<keyword evidence="5" id="KW-0998">Cell outer membrane</keyword>
<evidence type="ECO:0000259" key="8">
    <source>
        <dbReference type="Pfam" id="PF14322"/>
    </source>
</evidence>
<protein>
    <recommendedName>
        <fullName evidence="11">SusD-like N-terminal domain-containing protein</fullName>
    </recommendedName>
</protein>
<evidence type="ECO:0000256" key="5">
    <source>
        <dbReference type="ARBA" id="ARBA00023237"/>
    </source>
</evidence>
<keyword evidence="4" id="KW-0472">Membrane</keyword>
<evidence type="ECO:0000259" key="7">
    <source>
        <dbReference type="Pfam" id="PF07980"/>
    </source>
</evidence>
<dbReference type="Pfam" id="PF07980">
    <property type="entry name" value="SusD_RagB"/>
    <property type="match status" value="1"/>
</dbReference>
<feature type="domain" description="RagB/SusD" evidence="7">
    <location>
        <begin position="367"/>
        <end position="458"/>
    </location>
</feature>
<dbReference type="PROSITE" id="PS51257">
    <property type="entry name" value="PROKAR_LIPOPROTEIN"/>
    <property type="match status" value="1"/>
</dbReference>
<dbReference type="STRING" id="76123.AS203_10505"/>
<keyword evidence="10" id="KW-1185">Reference proteome</keyword>
<feature type="domain" description="SusD-like N-terminal" evidence="8">
    <location>
        <begin position="22"/>
        <end position="241"/>
    </location>
</feature>
<name>A0A0S2KMX0_9BACT</name>
<keyword evidence="6" id="KW-0802">TPR repeat</keyword>
<dbReference type="eggNOG" id="COG3193">
    <property type="taxonomic scope" value="Bacteria"/>
</dbReference>
<dbReference type="InterPro" id="IPR033985">
    <property type="entry name" value="SusD-like_N"/>
</dbReference>